<dbReference type="EMBL" id="AAFI02000019">
    <property type="protein sequence ID" value="EAL68866.1"/>
    <property type="molecule type" value="Genomic_DNA"/>
</dbReference>
<organism evidence="2 3">
    <name type="scientific">Dictyostelium discoideum</name>
    <name type="common">Social amoeba</name>
    <dbReference type="NCBI Taxonomy" id="44689"/>
    <lineage>
        <taxon>Eukaryota</taxon>
        <taxon>Amoebozoa</taxon>
        <taxon>Evosea</taxon>
        <taxon>Eumycetozoa</taxon>
        <taxon>Dictyostelia</taxon>
        <taxon>Dictyosteliales</taxon>
        <taxon>Dictyosteliaceae</taxon>
        <taxon>Dictyostelium</taxon>
    </lineage>
</organism>
<comment type="caution">
    <text evidence="2">The sequence shown here is derived from an EMBL/GenBank/DDBJ whole genome shotgun (WGS) entry which is preliminary data.</text>
</comment>
<evidence type="ECO:0000313" key="2">
    <source>
        <dbReference type="EMBL" id="EAL68866.1"/>
    </source>
</evidence>
<dbReference type="InterPro" id="IPR050188">
    <property type="entry name" value="RluA_PseudoU_synthase"/>
</dbReference>
<dbReference type="GO" id="GO:0009982">
    <property type="term" value="F:pseudouridine synthase activity"/>
    <property type="evidence" value="ECO:0000318"/>
    <property type="project" value="GO_Central"/>
</dbReference>
<sequence>MSIITKSQIIINNSCKSLVKYIKVANVSYLIVDREDTISNILINHYNNKPTKEYINQLLENGCIYHQDSIEVTKTKTIPKRVQIDKVINKGSLLKYFFYPRVNSTDHIDFKNFNKYIIFENQYFLVIDKPHGINVGPIVDHLHNNFTSFVKDWLKKRNNNNDNNLILYNPHNLDSPTRGLFVIAKDFNFLSKFNKLLSDKKVSKKYKAFIPIKENEENIEIKPGIYKHFMEITNHSPKKLFDEQNQDNSLKECLLKVLKVERKEIYVPLGLKDVSIDLLQDDLQFDDIGKGDFRKQTKKLLFNVVEIQLITGRTHQIRAQLSKLGFPLLSDIMYGGTSLNHLITDDNDIKNFESKYYPKMIGLVSFNLSFQCPITNENFNFNISNK</sequence>
<keyword evidence="3" id="KW-1185">Reference proteome</keyword>
<dbReference type="OMA" id="IFENQYF"/>
<dbReference type="PANTHER" id="PTHR21600:SF52">
    <property type="entry name" value="PSEUDOURIDINE SYNTHASE RSUA_RLUA-LIKE DOMAIN-CONTAINING PROTEIN"/>
    <property type="match status" value="1"/>
</dbReference>
<name>Q86K31_DICDI</name>
<dbReference type="eggNOG" id="KOG1919">
    <property type="taxonomic scope" value="Eukaryota"/>
</dbReference>
<dbReference type="InterPro" id="IPR006145">
    <property type="entry name" value="PsdUridine_synth_RsuA/RluA"/>
</dbReference>
<dbReference type="Gene3D" id="3.30.2350.10">
    <property type="entry name" value="Pseudouridine synthase"/>
    <property type="match status" value="1"/>
</dbReference>
<dbReference type="SUPFAM" id="SSF55120">
    <property type="entry name" value="Pseudouridine synthase"/>
    <property type="match status" value="1"/>
</dbReference>
<accession>Q86K31</accession>
<dbReference type="PaxDb" id="44689-DDB0217957"/>
<dbReference type="Proteomes" id="UP000002195">
    <property type="component" value="Unassembled WGS sequence"/>
</dbReference>
<dbReference type="HOGENOM" id="CLU_016902_1_0_1"/>
<dbReference type="KEGG" id="ddi:DDB_G0277359"/>
<feature type="domain" description="Pseudouridine synthase RsuA/RluA-like" evidence="1">
    <location>
        <begin position="123"/>
        <end position="322"/>
    </location>
</feature>
<accession>Q54ZU2</accession>
<dbReference type="RefSeq" id="XP_642774.1">
    <property type="nucleotide sequence ID" value="XM_637682.1"/>
</dbReference>
<evidence type="ECO:0000313" key="3">
    <source>
        <dbReference type="Proteomes" id="UP000002195"/>
    </source>
</evidence>
<dbReference type="dictyBase" id="DDB_G0277359"/>
<dbReference type="GO" id="GO:0003723">
    <property type="term" value="F:RNA binding"/>
    <property type="evidence" value="ECO:0007669"/>
    <property type="project" value="InterPro"/>
</dbReference>
<dbReference type="InParanoid" id="Q86K31"/>
<dbReference type="InterPro" id="IPR020103">
    <property type="entry name" value="PsdUridine_synth_cat_dom_sf"/>
</dbReference>
<dbReference type="PANTHER" id="PTHR21600">
    <property type="entry name" value="MITOCHONDRIAL RNA PSEUDOURIDINE SYNTHASE"/>
    <property type="match status" value="1"/>
</dbReference>
<dbReference type="CDD" id="cd02869">
    <property type="entry name" value="PseudoU_synth_RluA_like"/>
    <property type="match status" value="1"/>
</dbReference>
<dbReference type="STRING" id="44689.Q86K31"/>
<dbReference type="GeneID" id="8620965"/>
<proteinExistence type="predicted"/>
<evidence type="ECO:0000259" key="1">
    <source>
        <dbReference type="Pfam" id="PF00849"/>
    </source>
</evidence>
<reference evidence="2 3" key="1">
    <citation type="journal article" date="2005" name="Nature">
        <title>The genome of the social amoeba Dictyostelium discoideum.</title>
        <authorList>
            <consortium name="The Dictyostelium discoideum Sequencing Consortium"/>
            <person name="Eichinger L."/>
            <person name="Pachebat J.A."/>
            <person name="Glockner G."/>
            <person name="Rajandream M.A."/>
            <person name="Sucgang R."/>
            <person name="Berriman M."/>
            <person name="Song J."/>
            <person name="Olsen R."/>
            <person name="Szafranski K."/>
            <person name="Xu Q."/>
            <person name="Tunggal B."/>
            <person name="Kummerfeld S."/>
            <person name="Madera M."/>
            <person name="Konfortov B.A."/>
            <person name="Rivero F."/>
            <person name="Bankier A.T."/>
            <person name="Lehmann R."/>
            <person name="Hamlin N."/>
            <person name="Davies R."/>
            <person name="Gaudet P."/>
            <person name="Fey P."/>
            <person name="Pilcher K."/>
            <person name="Chen G."/>
            <person name="Saunders D."/>
            <person name="Sodergren E."/>
            <person name="Davis P."/>
            <person name="Kerhornou A."/>
            <person name="Nie X."/>
            <person name="Hall N."/>
            <person name="Anjard C."/>
            <person name="Hemphill L."/>
            <person name="Bason N."/>
            <person name="Farbrother P."/>
            <person name="Desany B."/>
            <person name="Just E."/>
            <person name="Morio T."/>
            <person name="Rost R."/>
            <person name="Churcher C."/>
            <person name="Cooper J."/>
            <person name="Haydock S."/>
            <person name="van Driessche N."/>
            <person name="Cronin A."/>
            <person name="Goodhead I."/>
            <person name="Muzny D."/>
            <person name="Mourier T."/>
            <person name="Pain A."/>
            <person name="Lu M."/>
            <person name="Harper D."/>
            <person name="Lindsay R."/>
            <person name="Hauser H."/>
            <person name="James K."/>
            <person name="Quiles M."/>
            <person name="Madan Babu M."/>
            <person name="Saito T."/>
            <person name="Buchrieser C."/>
            <person name="Wardroper A."/>
            <person name="Felder M."/>
            <person name="Thangavelu M."/>
            <person name="Johnson D."/>
            <person name="Knights A."/>
            <person name="Loulseged H."/>
            <person name="Mungall K."/>
            <person name="Oliver K."/>
            <person name="Price C."/>
            <person name="Quail M.A."/>
            <person name="Urushihara H."/>
            <person name="Hernandez J."/>
            <person name="Rabbinowitsch E."/>
            <person name="Steffen D."/>
            <person name="Sanders M."/>
            <person name="Ma J."/>
            <person name="Kohara Y."/>
            <person name="Sharp S."/>
            <person name="Simmonds M."/>
            <person name="Spiegler S."/>
            <person name="Tivey A."/>
            <person name="Sugano S."/>
            <person name="White B."/>
            <person name="Walker D."/>
            <person name="Woodward J."/>
            <person name="Winckler T."/>
            <person name="Tanaka Y."/>
            <person name="Shaulsky G."/>
            <person name="Schleicher M."/>
            <person name="Weinstock G."/>
            <person name="Rosenthal A."/>
            <person name="Cox E.C."/>
            <person name="Chisholm R.L."/>
            <person name="Gibbs R."/>
            <person name="Loomis W.F."/>
            <person name="Platzer M."/>
            <person name="Kay R.R."/>
            <person name="Williams J."/>
            <person name="Dear P.H."/>
            <person name="Noegel A.A."/>
            <person name="Barrell B."/>
            <person name="Kuspa A."/>
        </authorList>
    </citation>
    <scope>NUCLEOTIDE SEQUENCE [LARGE SCALE GENOMIC DNA]</scope>
    <source>
        <strain evidence="2 3">AX4</strain>
    </source>
</reference>
<dbReference type="Pfam" id="PF00849">
    <property type="entry name" value="PseudoU_synth_2"/>
    <property type="match status" value="1"/>
</dbReference>
<dbReference type="VEuPathDB" id="AmoebaDB:DDB_G0277359"/>
<gene>
    <name evidence="2" type="ORF">DDB_G0277359</name>
</gene>
<dbReference type="AlphaFoldDB" id="Q86K31"/>
<dbReference type="GO" id="GO:0000455">
    <property type="term" value="P:enzyme-directed rRNA pseudouridine synthesis"/>
    <property type="evidence" value="ECO:0000318"/>
    <property type="project" value="GO_Central"/>
</dbReference>
<protein>
    <recommendedName>
        <fullName evidence="1">Pseudouridine synthase RsuA/RluA-like domain-containing protein</fullName>
    </recommendedName>
</protein>